<evidence type="ECO:0000313" key="2">
    <source>
        <dbReference type="EMBL" id="EFC40866.1"/>
    </source>
</evidence>
<dbReference type="InParanoid" id="D2VQF8"/>
<dbReference type="EMBL" id="GG738889">
    <property type="protein sequence ID" value="EFC40866.1"/>
    <property type="molecule type" value="Genomic_DNA"/>
</dbReference>
<dbReference type="Proteomes" id="UP000006671">
    <property type="component" value="Unassembled WGS sequence"/>
</dbReference>
<gene>
    <name evidence="2" type="ORF">NAEGRDRAFT_80865</name>
</gene>
<dbReference type="InterPro" id="IPR018553">
    <property type="entry name" value="E2_Ub-conjug_enz"/>
</dbReference>
<dbReference type="RefSeq" id="XP_002673610.1">
    <property type="nucleotide sequence ID" value="XM_002673564.1"/>
</dbReference>
<dbReference type="Pfam" id="PF09418">
    <property type="entry name" value="DUF2009"/>
    <property type="match status" value="1"/>
</dbReference>
<dbReference type="PANTHER" id="PTHR31560">
    <property type="entry name" value="UPF0652 PROTEIN C16A11.03C-RELATED"/>
    <property type="match status" value="1"/>
</dbReference>
<dbReference type="OrthoDB" id="406045at2759"/>
<dbReference type="eggNOG" id="ENOG502QRJJ">
    <property type="taxonomic scope" value="Eukaryota"/>
</dbReference>
<dbReference type="AlphaFoldDB" id="D2VQF8"/>
<dbReference type="VEuPathDB" id="AmoebaDB:NAEGRDRAFT_80865"/>
<proteinExistence type="predicted"/>
<dbReference type="GeneID" id="8859278"/>
<evidence type="ECO:0000313" key="3">
    <source>
        <dbReference type="Proteomes" id="UP000006671"/>
    </source>
</evidence>
<accession>D2VQF8</accession>
<evidence type="ECO:0000259" key="1">
    <source>
        <dbReference type="Pfam" id="PF09418"/>
    </source>
</evidence>
<feature type="domain" description="Non-canonical E2 ubiquitin-conjugating enzyme C-terminal" evidence="1">
    <location>
        <begin position="18"/>
        <end position="475"/>
    </location>
</feature>
<protein>
    <recommendedName>
        <fullName evidence="1">Non-canonical E2 ubiquitin-conjugating enzyme C-terminal domain-containing protein</fullName>
    </recommendedName>
</protein>
<organism evidence="3">
    <name type="scientific">Naegleria gruberi</name>
    <name type="common">Amoeba</name>
    <dbReference type="NCBI Taxonomy" id="5762"/>
    <lineage>
        <taxon>Eukaryota</taxon>
        <taxon>Discoba</taxon>
        <taxon>Heterolobosea</taxon>
        <taxon>Tetramitia</taxon>
        <taxon>Eutetramitia</taxon>
        <taxon>Vahlkampfiidae</taxon>
        <taxon>Naegleria</taxon>
    </lineage>
</organism>
<keyword evidence="3" id="KW-1185">Reference proteome</keyword>
<dbReference type="KEGG" id="ngr:NAEGRDRAFT_80865"/>
<dbReference type="OMA" id="DAFAHMF"/>
<dbReference type="PANTHER" id="PTHR31560:SF0">
    <property type="entry name" value="UPF0652 PROTEIN C22H10.08"/>
    <property type="match status" value="1"/>
</dbReference>
<reference evidence="2 3" key="1">
    <citation type="journal article" date="2010" name="Cell">
        <title>The genome of Naegleria gruberi illuminates early eukaryotic versatility.</title>
        <authorList>
            <person name="Fritz-Laylin L.K."/>
            <person name="Prochnik S.E."/>
            <person name="Ginger M.L."/>
            <person name="Dacks J.B."/>
            <person name="Carpenter M.L."/>
            <person name="Field M.C."/>
            <person name="Kuo A."/>
            <person name="Paredez A."/>
            <person name="Chapman J."/>
            <person name="Pham J."/>
            <person name="Shu S."/>
            <person name="Neupane R."/>
            <person name="Cipriano M."/>
            <person name="Mancuso J."/>
            <person name="Tu H."/>
            <person name="Salamov A."/>
            <person name="Lindquist E."/>
            <person name="Shapiro H."/>
            <person name="Lucas S."/>
            <person name="Grigoriev I.V."/>
            <person name="Cande W.Z."/>
            <person name="Fulton C."/>
            <person name="Rokhsar D.S."/>
            <person name="Dawson S.C."/>
        </authorList>
    </citation>
    <scope>NUCLEOTIDE SEQUENCE [LARGE SCALE GENOMIC DNA]</scope>
    <source>
        <strain evidence="2 3">NEG-M</strain>
    </source>
</reference>
<name>D2VQF8_NAEGR</name>
<sequence>MSSIEFDSLTSGKSVLERAKYIPIRLTFEERKKLRLLEATLTVSEYTDKIDTIRTFGKLKRIKEQCEEICAILCGLMVAADYQKGQELIANKNFQDNEEFFQDVFEIGRRYKIMNPEKMRGTYGKLCYIIQDSQQPEVQEMLGFKLDRPVKTVHWFLEQHDALEILEDKDIDTATNEIFANGKTRMQVEEEIKMKEKAAKRICKVYSESCEMEEEDIEKCLYSIGDSSAYLRQAVYPVETILSFLLNNFKRDDYEDGHSLAIMAGHEGARLSHNHAIQFDFVYQTLTLWKNVGRDMFELWFLAERDLFSSTHTYSLRNTGQGLNRVQYCPNVRRAMEKLLSQTQNSTSSWVGSSVIHLGDDAVPNSLMFIDKYTQISRILNPIIQTITEIDNYMIKDQNLKEYINTTFGGPEEAKMTILIDLFRHGFDGSGADNFFMAGSCIDGRLTSAWNFCSKINKKNYFPLFLLGGFIGFDGGSGFDR</sequence>
<dbReference type="InterPro" id="IPR057668">
    <property type="entry name" value="E2_Ub-conjug_enz_C"/>
</dbReference>